<keyword evidence="5" id="KW-0472">Membrane</keyword>
<keyword evidence="5" id="KW-1133">Transmembrane helix</keyword>
<keyword evidence="3 7" id="KW-0012">Acyltransferase</keyword>
<feature type="domain" description="Phospholipid/glycerol acyltransferase" evidence="6">
    <location>
        <begin position="65"/>
        <end position="204"/>
    </location>
</feature>
<dbReference type="CDD" id="cd07989">
    <property type="entry name" value="LPLAT_AGPAT-like"/>
    <property type="match status" value="1"/>
</dbReference>
<evidence type="ECO:0000313" key="8">
    <source>
        <dbReference type="Proteomes" id="UP001500298"/>
    </source>
</evidence>
<proteinExistence type="predicted"/>
<keyword evidence="2" id="KW-0808">Transferase</keyword>
<feature type="compositionally biased region" description="Basic and acidic residues" evidence="4">
    <location>
        <begin position="266"/>
        <end position="282"/>
    </location>
</feature>
<dbReference type="EMBL" id="BAABJX010000045">
    <property type="protein sequence ID" value="GAA4842729.1"/>
    <property type="molecule type" value="Genomic_DNA"/>
</dbReference>
<dbReference type="SUPFAM" id="SSF69593">
    <property type="entry name" value="Glycerol-3-phosphate (1)-acyltransferase"/>
    <property type="match status" value="1"/>
</dbReference>
<sequence length="300" mass="34393">MEKISQTNKSFWSKLLRKDPFGNYIFLKRLLIGVVGSVTYGRYMIRNKLVVKGTEHIVDLPPRKVLFLSNHQTYFADAIALYHIFSSVKWRIKDSIRNPFYLLWPRANNYYVAASETMKGGFVPKLLSLAGAVTVERSWRADGKSVARTVDTSADSKIGKALSTGWVISFPQGTTSPYAPIRKGTAHLIKKYNPIVIPVEIDGFRRAFDKKGLFFKKKNTEMSVTFKEPLIFDHESSIEDIVKVIETSIGQSIPEGDWARDLKQELEKKQEEQRKRKEEKKLQAQMKNMGNRSKEVKGKR</sequence>
<keyword evidence="8" id="KW-1185">Reference proteome</keyword>
<organism evidence="7 8">
    <name type="scientific">Algivirga pacifica</name>
    <dbReference type="NCBI Taxonomy" id="1162670"/>
    <lineage>
        <taxon>Bacteria</taxon>
        <taxon>Pseudomonadati</taxon>
        <taxon>Bacteroidota</taxon>
        <taxon>Cytophagia</taxon>
        <taxon>Cytophagales</taxon>
        <taxon>Flammeovirgaceae</taxon>
        <taxon>Algivirga</taxon>
    </lineage>
</organism>
<evidence type="ECO:0000256" key="4">
    <source>
        <dbReference type="SAM" id="MobiDB-lite"/>
    </source>
</evidence>
<feature type="transmembrane region" description="Helical" evidence="5">
    <location>
        <begin position="21"/>
        <end position="45"/>
    </location>
</feature>
<dbReference type="GO" id="GO:0016746">
    <property type="term" value="F:acyltransferase activity"/>
    <property type="evidence" value="ECO:0007669"/>
    <property type="project" value="UniProtKB-KW"/>
</dbReference>
<accession>A0ABP9DG35</accession>
<dbReference type="Proteomes" id="UP001500298">
    <property type="component" value="Unassembled WGS sequence"/>
</dbReference>
<evidence type="ECO:0000313" key="7">
    <source>
        <dbReference type="EMBL" id="GAA4842729.1"/>
    </source>
</evidence>
<evidence type="ECO:0000256" key="5">
    <source>
        <dbReference type="SAM" id="Phobius"/>
    </source>
</evidence>
<dbReference type="SMART" id="SM00563">
    <property type="entry name" value="PlsC"/>
    <property type="match status" value="1"/>
</dbReference>
<comment type="pathway">
    <text evidence="1">Lipid metabolism.</text>
</comment>
<gene>
    <name evidence="7" type="ORF">GCM10023331_29780</name>
</gene>
<reference evidence="8" key="1">
    <citation type="journal article" date="2019" name="Int. J. Syst. Evol. Microbiol.">
        <title>The Global Catalogue of Microorganisms (GCM) 10K type strain sequencing project: providing services to taxonomists for standard genome sequencing and annotation.</title>
        <authorList>
            <consortium name="The Broad Institute Genomics Platform"/>
            <consortium name="The Broad Institute Genome Sequencing Center for Infectious Disease"/>
            <person name="Wu L."/>
            <person name="Ma J."/>
        </authorList>
    </citation>
    <scope>NUCLEOTIDE SEQUENCE [LARGE SCALE GENOMIC DNA]</scope>
    <source>
        <strain evidence="8">JCM 18326</strain>
    </source>
</reference>
<dbReference type="RefSeq" id="WP_345373179.1">
    <property type="nucleotide sequence ID" value="NZ_BAABJX010000045.1"/>
</dbReference>
<name>A0ABP9DG35_9BACT</name>
<evidence type="ECO:0000256" key="3">
    <source>
        <dbReference type="ARBA" id="ARBA00023315"/>
    </source>
</evidence>
<evidence type="ECO:0000259" key="6">
    <source>
        <dbReference type="SMART" id="SM00563"/>
    </source>
</evidence>
<dbReference type="InterPro" id="IPR002123">
    <property type="entry name" value="Plipid/glycerol_acylTrfase"/>
</dbReference>
<keyword evidence="5" id="KW-0812">Transmembrane</keyword>
<evidence type="ECO:0000256" key="1">
    <source>
        <dbReference type="ARBA" id="ARBA00005189"/>
    </source>
</evidence>
<dbReference type="Pfam" id="PF01553">
    <property type="entry name" value="Acyltransferase"/>
    <property type="match status" value="1"/>
</dbReference>
<dbReference type="PANTHER" id="PTHR10434:SF11">
    <property type="entry name" value="1-ACYL-SN-GLYCEROL-3-PHOSPHATE ACYLTRANSFERASE"/>
    <property type="match status" value="1"/>
</dbReference>
<comment type="caution">
    <text evidence="7">The sequence shown here is derived from an EMBL/GenBank/DDBJ whole genome shotgun (WGS) entry which is preliminary data.</text>
</comment>
<evidence type="ECO:0000256" key="2">
    <source>
        <dbReference type="ARBA" id="ARBA00022679"/>
    </source>
</evidence>
<feature type="region of interest" description="Disordered" evidence="4">
    <location>
        <begin position="266"/>
        <end position="300"/>
    </location>
</feature>
<dbReference type="PANTHER" id="PTHR10434">
    <property type="entry name" value="1-ACYL-SN-GLYCEROL-3-PHOSPHATE ACYLTRANSFERASE"/>
    <property type="match status" value="1"/>
</dbReference>
<protein>
    <submittedName>
        <fullName evidence="7">Lysophospholipid acyltransferase family protein</fullName>
    </submittedName>
</protein>